<keyword evidence="4" id="KW-1185">Reference proteome</keyword>
<dbReference type="Pfam" id="PF22848">
    <property type="entry name" value="ASD1_dom"/>
    <property type="match status" value="1"/>
</dbReference>
<dbReference type="Proteomes" id="UP000245207">
    <property type="component" value="Unassembled WGS sequence"/>
</dbReference>
<protein>
    <submittedName>
        <fullName evidence="3">Embryo sac development arrest 7</fullName>
    </submittedName>
</protein>
<dbReference type="OrthoDB" id="1746620at2759"/>
<dbReference type="AlphaFoldDB" id="A0A2U1MLM6"/>
<evidence type="ECO:0000259" key="2">
    <source>
        <dbReference type="Pfam" id="PF22848"/>
    </source>
</evidence>
<evidence type="ECO:0000313" key="4">
    <source>
        <dbReference type="Proteomes" id="UP000245207"/>
    </source>
</evidence>
<dbReference type="GO" id="GO:0032040">
    <property type="term" value="C:small-subunit processome"/>
    <property type="evidence" value="ECO:0007669"/>
    <property type="project" value="TreeGrafter"/>
</dbReference>
<feature type="domain" description="Alpha-L-arabinofuranosidase 1 catalytic" evidence="2">
    <location>
        <begin position="437"/>
        <end position="487"/>
    </location>
</feature>
<dbReference type="InterPro" id="IPR040382">
    <property type="entry name" value="NOL10/Enp2"/>
</dbReference>
<name>A0A2U1MLM6_ARTAN</name>
<feature type="compositionally biased region" description="Polar residues" evidence="1">
    <location>
        <begin position="602"/>
        <end position="612"/>
    </location>
</feature>
<dbReference type="InterPro" id="IPR017853">
    <property type="entry name" value="GH"/>
</dbReference>
<feature type="compositionally biased region" description="Acidic residues" evidence="1">
    <location>
        <begin position="531"/>
        <end position="552"/>
    </location>
</feature>
<feature type="compositionally biased region" description="Basic and acidic residues" evidence="1">
    <location>
        <begin position="587"/>
        <end position="600"/>
    </location>
</feature>
<dbReference type="STRING" id="35608.A0A2U1MLM6"/>
<dbReference type="EMBL" id="PKPP01004940">
    <property type="protein sequence ID" value="PWA62116.1"/>
    <property type="molecule type" value="Genomic_DNA"/>
</dbReference>
<dbReference type="GO" id="GO:0030686">
    <property type="term" value="C:90S preribosome"/>
    <property type="evidence" value="ECO:0007669"/>
    <property type="project" value="TreeGrafter"/>
</dbReference>
<dbReference type="Gene3D" id="3.20.20.80">
    <property type="entry name" value="Glycosidases"/>
    <property type="match status" value="1"/>
</dbReference>
<feature type="region of interest" description="Disordered" evidence="1">
    <location>
        <begin position="519"/>
        <end position="624"/>
    </location>
</feature>
<dbReference type="SUPFAM" id="SSF51445">
    <property type="entry name" value="(Trans)glycosidases"/>
    <property type="match status" value="1"/>
</dbReference>
<dbReference type="PANTHER" id="PTHR14927:SF0">
    <property type="entry name" value="NUCLEOLAR PROTEIN 10"/>
    <property type="match status" value="1"/>
</dbReference>
<reference evidence="3 4" key="1">
    <citation type="journal article" date="2018" name="Mol. Plant">
        <title>The genome of Artemisia annua provides insight into the evolution of Asteraceae family and artemisinin biosynthesis.</title>
        <authorList>
            <person name="Shen Q."/>
            <person name="Zhang L."/>
            <person name="Liao Z."/>
            <person name="Wang S."/>
            <person name="Yan T."/>
            <person name="Shi P."/>
            <person name="Liu M."/>
            <person name="Fu X."/>
            <person name="Pan Q."/>
            <person name="Wang Y."/>
            <person name="Lv Z."/>
            <person name="Lu X."/>
            <person name="Zhang F."/>
            <person name="Jiang W."/>
            <person name="Ma Y."/>
            <person name="Chen M."/>
            <person name="Hao X."/>
            <person name="Li L."/>
            <person name="Tang Y."/>
            <person name="Lv G."/>
            <person name="Zhou Y."/>
            <person name="Sun X."/>
            <person name="Brodelius P.E."/>
            <person name="Rose J.K.C."/>
            <person name="Tang K."/>
        </authorList>
    </citation>
    <scope>NUCLEOTIDE SEQUENCE [LARGE SCALE GENOMIC DNA]</scope>
    <source>
        <strain evidence="4">cv. Huhao1</strain>
        <tissue evidence="3">Leaf</tissue>
    </source>
</reference>
<dbReference type="InterPro" id="IPR055235">
    <property type="entry name" value="ASD1_cat"/>
</dbReference>
<proteinExistence type="predicted"/>
<dbReference type="GO" id="GO:0000462">
    <property type="term" value="P:maturation of SSU-rRNA from tricistronic rRNA transcript (SSU-rRNA, 5.8S rRNA, LSU-rRNA)"/>
    <property type="evidence" value="ECO:0007669"/>
    <property type="project" value="TreeGrafter"/>
</dbReference>
<organism evidence="3 4">
    <name type="scientific">Artemisia annua</name>
    <name type="common">Sweet wormwood</name>
    <dbReference type="NCBI Taxonomy" id="35608"/>
    <lineage>
        <taxon>Eukaryota</taxon>
        <taxon>Viridiplantae</taxon>
        <taxon>Streptophyta</taxon>
        <taxon>Embryophyta</taxon>
        <taxon>Tracheophyta</taxon>
        <taxon>Spermatophyta</taxon>
        <taxon>Magnoliopsida</taxon>
        <taxon>eudicotyledons</taxon>
        <taxon>Gunneridae</taxon>
        <taxon>Pentapetalae</taxon>
        <taxon>asterids</taxon>
        <taxon>campanulids</taxon>
        <taxon>Asterales</taxon>
        <taxon>Asteraceae</taxon>
        <taxon>Asteroideae</taxon>
        <taxon>Anthemideae</taxon>
        <taxon>Artemisiinae</taxon>
        <taxon>Artemisia</taxon>
    </lineage>
</organism>
<gene>
    <name evidence="3" type="ORF">CTI12_AA366710</name>
</gene>
<accession>A0A2U1MLM6</accession>
<comment type="caution">
    <text evidence="3">The sequence shown here is derived from an EMBL/GenBank/DDBJ whole genome shotgun (WGS) entry which is preliminary data.</text>
</comment>
<dbReference type="PANTHER" id="PTHR14927">
    <property type="entry name" value="NUCLEOLAR PROTEIN 10"/>
    <property type="match status" value="1"/>
</dbReference>
<sequence length="638" mass="73482">MAYAYFWRVRHPTLVEEYKVQPKKHLFNIAAVQRNFHLPGRVQWVIKKAHASNLKTKNVTSFHTWYDIEARVVQWFSRKRKNHDWRDSIGTTNQMLSCQSCYGINFPMNIMIKHPYGFKPFFTEKVARIGYYCRCIRFGNCSWGLYKNPFICKTQQLLLSTPPEHPYGFNPFFTEKVARIGYYCRCIRFGNCSWGLYKKVKHGEDQFRQPEATHTKKNDADSSKDIHKVILADDKKRGLNAESLGWVVKKLLDENANLKQGADDYGTMLTKTKVCEMDNHSRFLQPGHSSLVELELEATKEDVRALLLEGGLTKSSSKLAACCNHQRKLNELRNLVWATSKHDIHLMSNYSIMHWSSLSQNLNGILNFSGHVPPTETPYRLAVEKEVRNTFRCFMSLDADKWDWKAAKVPNQLTKGMEESQQAKQGHGYRNDLFKMVADLKPGFIRFPVFGGKSLRNAFWWKSTIGPWEERPGHLNDVRYYWTDDGLRMSLMVLIYLEDFEVDETSLEYRALHPLAAPAQQSSVKEHFEPIEEDEDQSVSDAEDNQPSDDEPANGKSKDGKKSRVPSGLYEVKDERHAEAFNNRKSLAKEDALPLEERVKALSNSESSNSFNKVKAGPGGSREISFISRSKAKYEADD</sequence>
<evidence type="ECO:0000313" key="3">
    <source>
        <dbReference type="EMBL" id="PWA62116.1"/>
    </source>
</evidence>
<evidence type="ECO:0000256" key="1">
    <source>
        <dbReference type="SAM" id="MobiDB-lite"/>
    </source>
</evidence>